<evidence type="ECO:0000259" key="7">
    <source>
        <dbReference type="Pfam" id="PF00288"/>
    </source>
</evidence>
<dbReference type="SUPFAM" id="SSF54211">
    <property type="entry name" value="Ribosomal protein S5 domain 2-like"/>
    <property type="match status" value="1"/>
</dbReference>
<reference evidence="8 9" key="1">
    <citation type="submission" date="2018-06" db="EMBL/GenBank/DDBJ databases">
        <title>Genome sequencing of Oceanotoga sp. sy52.</title>
        <authorList>
            <person name="Mori K."/>
        </authorList>
    </citation>
    <scope>NUCLEOTIDE SEQUENCE [LARGE SCALE GENOMIC DNA]</scope>
    <source>
        <strain evidence="9">sy52</strain>
    </source>
</reference>
<dbReference type="FunCoup" id="A0A7G1G775">
    <property type="interactions" value="362"/>
</dbReference>
<dbReference type="Pfam" id="PF00288">
    <property type="entry name" value="GHMP_kinases_N"/>
    <property type="match status" value="1"/>
</dbReference>
<dbReference type="Gene3D" id="3.30.230.10">
    <property type="match status" value="1"/>
</dbReference>
<dbReference type="InterPro" id="IPR006204">
    <property type="entry name" value="GHMP_kinase_N_dom"/>
</dbReference>
<dbReference type="InterPro" id="IPR036554">
    <property type="entry name" value="GHMP_kinase_C_sf"/>
</dbReference>
<dbReference type="Gene3D" id="3.30.70.890">
    <property type="entry name" value="GHMP kinase, C-terminal domain"/>
    <property type="match status" value="1"/>
</dbReference>
<evidence type="ECO:0000313" key="9">
    <source>
        <dbReference type="Proteomes" id="UP000516361"/>
    </source>
</evidence>
<dbReference type="HAMAP" id="MF_00061">
    <property type="entry name" value="IspE"/>
    <property type="match status" value="1"/>
</dbReference>
<dbReference type="PIRSF" id="PIRSF010376">
    <property type="entry name" value="IspE"/>
    <property type="match status" value="1"/>
</dbReference>
<evidence type="ECO:0000256" key="1">
    <source>
        <dbReference type="ARBA" id="ARBA00017473"/>
    </source>
</evidence>
<dbReference type="InParanoid" id="A0A7G1G775"/>
<accession>A0A7G1G775</accession>
<dbReference type="SUPFAM" id="SSF55060">
    <property type="entry name" value="GHMP Kinase, C-terminal domain"/>
    <property type="match status" value="1"/>
</dbReference>
<evidence type="ECO:0000256" key="6">
    <source>
        <dbReference type="HAMAP-Rule" id="MF_00061"/>
    </source>
</evidence>
<dbReference type="Proteomes" id="UP000516361">
    <property type="component" value="Chromosome"/>
</dbReference>
<comment type="catalytic activity">
    <reaction evidence="6">
        <text>4-CDP-2-C-methyl-D-erythritol + ATP = 4-CDP-2-C-methyl-D-erythritol 2-phosphate + ADP + H(+)</text>
        <dbReference type="Rhea" id="RHEA:18437"/>
        <dbReference type="ChEBI" id="CHEBI:15378"/>
        <dbReference type="ChEBI" id="CHEBI:30616"/>
        <dbReference type="ChEBI" id="CHEBI:57823"/>
        <dbReference type="ChEBI" id="CHEBI:57919"/>
        <dbReference type="ChEBI" id="CHEBI:456216"/>
        <dbReference type="EC" id="2.7.1.148"/>
    </reaction>
</comment>
<dbReference type="GO" id="GO:0019288">
    <property type="term" value="P:isopentenyl diphosphate biosynthetic process, methylerythritol 4-phosphate pathway"/>
    <property type="evidence" value="ECO:0007669"/>
    <property type="project" value="UniProtKB-UniRule"/>
</dbReference>
<keyword evidence="9" id="KW-1185">Reference proteome</keyword>
<dbReference type="InterPro" id="IPR004424">
    <property type="entry name" value="IspE"/>
</dbReference>
<sequence>MILHAHSKVNLYLDVTKKRDDGFHDILTLFQTTPYYDEIDIEFNEYEIFSCNKKLNFSWKQNLIKKSIDLFKNETGYKFNLKIKLNKSLPMGGGIGGGSSDSAAILKFLGNEFNVSLNDLFIIGEKIGSDVPFLIKGGTAIAEGKGEKLTFLDELNLKIKIYPQNVSISTPEMYKEIDKSWNTLNRCGNPYKLYEALKQNNYYEIKNNMFNIFEQVVFKKYAKIKEKKSELIERNKNELIMMSGSGSTIFEIVR</sequence>
<evidence type="ECO:0000256" key="4">
    <source>
        <dbReference type="ARBA" id="ARBA00022777"/>
    </source>
</evidence>
<dbReference type="GO" id="GO:0005524">
    <property type="term" value="F:ATP binding"/>
    <property type="evidence" value="ECO:0007669"/>
    <property type="project" value="UniProtKB-UniRule"/>
</dbReference>
<dbReference type="UniPathway" id="UPA00056">
    <property type="reaction ID" value="UER00094"/>
</dbReference>
<comment type="similarity">
    <text evidence="6">Belongs to the GHMP kinase family. IspE subfamily.</text>
</comment>
<dbReference type="EC" id="2.7.1.148" evidence="6"/>
<feature type="binding site" evidence="6">
    <location>
        <begin position="90"/>
        <end position="100"/>
    </location>
    <ligand>
        <name>ATP</name>
        <dbReference type="ChEBI" id="CHEBI:30616"/>
    </ligand>
</feature>
<feature type="active site" evidence="6">
    <location>
        <position position="130"/>
    </location>
</feature>
<dbReference type="RefSeq" id="WP_190613327.1">
    <property type="nucleotide sequence ID" value="NZ_AP018712.1"/>
</dbReference>
<protein>
    <recommendedName>
        <fullName evidence="1 6">4-diphosphocytidyl-2-C-methyl-D-erythritol kinase</fullName>
        <shortName evidence="6">CMK</shortName>
        <ecNumber evidence="6">2.7.1.148</ecNumber>
    </recommendedName>
    <alternativeName>
        <fullName evidence="6">4-(cytidine-5'-diphospho)-2-C-methyl-D-erythritol kinase</fullName>
    </alternativeName>
</protein>
<feature type="domain" description="GHMP kinase N-terminal" evidence="7">
    <location>
        <begin position="62"/>
        <end position="138"/>
    </location>
</feature>
<evidence type="ECO:0000313" key="8">
    <source>
        <dbReference type="EMBL" id="BBE31024.1"/>
    </source>
</evidence>
<feature type="active site" evidence="6">
    <location>
        <position position="8"/>
    </location>
</feature>
<comment type="pathway">
    <text evidence="6">Isoprenoid biosynthesis; isopentenyl diphosphate biosynthesis via DXP pathway; isopentenyl diphosphate from 1-deoxy-D-xylulose 5-phosphate: step 3/6.</text>
</comment>
<dbReference type="InterPro" id="IPR020568">
    <property type="entry name" value="Ribosomal_Su5_D2-typ_SF"/>
</dbReference>
<dbReference type="GO" id="GO:0016114">
    <property type="term" value="P:terpenoid biosynthetic process"/>
    <property type="evidence" value="ECO:0007669"/>
    <property type="project" value="UniProtKB-UniRule"/>
</dbReference>
<dbReference type="InterPro" id="IPR014721">
    <property type="entry name" value="Ribsml_uS5_D2-typ_fold_subgr"/>
</dbReference>
<organism evidence="8 9">
    <name type="scientific">Tepiditoga spiralis</name>
    <dbReference type="NCBI Taxonomy" id="2108365"/>
    <lineage>
        <taxon>Bacteria</taxon>
        <taxon>Thermotogati</taxon>
        <taxon>Thermotogota</taxon>
        <taxon>Thermotogae</taxon>
        <taxon>Petrotogales</taxon>
        <taxon>Petrotogaceae</taxon>
        <taxon>Tepiditoga</taxon>
    </lineage>
</organism>
<dbReference type="AlphaFoldDB" id="A0A7G1G775"/>
<keyword evidence="2 6" id="KW-0808">Transferase</keyword>
<gene>
    <name evidence="6 8" type="primary">ispE</name>
    <name evidence="8" type="ORF">OSSY52_11650</name>
</gene>
<keyword evidence="3 6" id="KW-0547">Nucleotide-binding</keyword>
<evidence type="ECO:0000256" key="2">
    <source>
        <dbReference type="ARBA" id="ARBA00022679"/>
    </source>
</evidence>
<dbReference type="PANTHER" id="PTHR43527">
    <property type="entry name" value="4-DIPHOSPHOCYTIDYL-2-C-METHYL-D-ERYTHRITOL KINASE, CHLOROPLASTIC"/>
    <property type="match status" value="1"/>
</dbReference>
<comment type="function">
    <text evidence="6">Catalyzes the phosphorylation of the position 2 hydroxy group of 4-diphosphocytidyl-2C-methyl-D-erythritol.</text>
</comment>
<dbReference type="GO" id="GO:0050515">
    <property type="term" value="F:4-(cytidine 5'-diphospho)-2-C-methyl-D-erythritol kinase activity"/>
    <property type="evidence" value="ECO:0007669"/>
    <property type="project" value="UniProtKB-UniRule"/>
</dbReference>
<keyword evidence="5 6" id="KW-0067">ATP-binding</keyword>
<evidence type="ECO:0000256" key="5">
    <source>
        <dbReference type="ARBA" id="ARBA00022840"/>
    </source>
</evidence>
<dbReference type="KEGG" id="ocy:OSSY52_11650"/>
<keyword evidence="4 6" id="KW-0418">Kinase</keyword>
<dbReference type="PANTHER" id="PTHR43527:SF2">
    <property type="entry name" value="4-DIPHOSPHOCYTIDYL-2-C-METHYL-D-ERYTHRITOL KINASE, CHLOROPLASTIC"/>
    <property type="match status" value="1"/>
</dbReference>
<keyword evidence="6" id="KW-0414">Isoprene biosynthesis</keyword>
<proteinExistence type="inferred from homology"/>
<dbReference type="EMBL" id="AP018712">
    <property type="protein sequence ID" value="BBE31024.1"/>
    <property type="molecule type" value="Genomic_DNA"/>
</dbReference>
<name>A0A7G1G775_9BACT</name>
<evidence type="ECO:0000256" key="3">
    <source>
        <dbReference type="ARBA" id="ARBA00022741"/>
    </source>
</evidence>
<dbReference type="NCBIfam" id="TIGR00154">
    <property type="entry name" value="ispE"/>
    <property type="match status" value="1"/>
</dbReference>